<gene>
    <name evidence="11" type="ORF">BCR41DRAFT_358350</name>
</gene>
<evidence type="ECO:0000259" key="9">
    <source>
        <dbReference type="Pfam" id="PF02668"/>
    </source>
</evidence>
<dbReference type="RefSeq" id="XP_021878986.1">
    <property type="nucleotide sequence ID" value="XM_022025031.1"/>
</dbReference>
<evidence type="ECO:0000259" key="10">
    <source>
        <dbReference type="Pfam" id="PF06155"/>
    </source>
</evidence>
<feature type="domain" description="TauD/TfdA-like" evidence="9">
    <location>
        <begin position="218"/>
        <end position="444"/>
    </location>
</feature>
<keyword evidence="5" id="KW-0124">Carnitine biosynthesis</keyword>
<dbReference type="PANTHER" id="PTHR10696">
    <property type="entry name" value="GAMMA-BUTYROBETAINE HYDROXYLASE-RELATED"/>
    <property type="match status" value="1"/>
</dbReference>
<comment type="cofactor">
    <cofactor evidence="1">
        <name>Fe(2+)</name>
        <dbReference type="ChEBI" id="CHEBI:29033"/>
    </cofactor>
</comment>
<organism evidence="11 12">
    <name type="scientific">Lobosporangium transversale</name>
    <dbReference type="NCBI Taxonomy" id="64571"/>
    <lineage>
        <taxon>Eukaryota</taxon>
        <taxon>Fungi</taxon>
        <taxon>Fungi incertae sedis</taxon>
        <taxon>Mucoromycota</taxon>
        <taxon>Mortierellomycotina</taxon>
        <taxon>Mortierellomycetes</taxon>
        <taxon>Mortierellales</taxon>
        <taxon>Mortierellaceae</taxon>
        <taxon>Lobosporangium</taxon>
    </lineage>
</organism>
<proteinExistence type="inferred from homology"/>
<dbReference type="Gene3D" id="3.60.130.10">
    <property type="entry name" value="Clavaminate synthase-like"/>
    <property type="match status" value="1"/>
</dbReference>
<dbReference type="EMBL" id="MCFF01000033">
    <property type="protein sequence ID" value="ORZ09716.1"/>
    <property type="molecule type" value="Genomic_DNA"/>
</dbReference>
<dbReference type="InterPro" id="IPR010376">
    <property type="entry name" value="GBBH-like_N"/>
</dbReference>
<dbReference type="InParanoid" id="A0A1Y2GHB7"/>
<evidence type="ECO:0000256" key="8">
    <source>
        <dbReference type="ARBA" id="ARBA00023004"/>
    </source>
</evidence>
<dbReference type="FunFam" id="3.60.130.10:FF:000001">
    <property type="entry name" value="Trimethyllysine dioxygenase, mitochondrial"/>
    <property type="match status" value="1"/>
</dbReference>
<dbReference type="InterPro" id="IPR038492">
    <property type="entry name" value="GBBH-like_N_sf"/>
</dbReference>
<dbReference type="PANTHER" id="PTHR10696:SF25">
    <property type="entry name" value="OXIDOREDUCTASE AIM17-RELATED"/>
    <property type="match status" value="1"/>
</dbReference>
<comment type="cofactor">
    <cofactor evidence="2">
        <name>L-ascorbate</name>
        <dbReference type="ChEBI" id="CHEBI:38290"/>
    </cofactor>
</comment>
<comment type="caution">
    <text evidence="11">The sequence shown here is derived from an EMBL/GenBank/DDBJ whole genome shotgun (WGS) entry which is preliminary data.</text>
</comment>
<dbReference type="STRING" id="64571.A0A1Y2GHB7"/>
<accession>A0A1Y2GHB7</accession>
<evidence type="ECO:0000256" key="7">
    <source>
        <dbReference type="ARBA" id="ARBA00023002"/>
    </source>
</evidence>
<keyword evidence="8" id="KW-0408">Iron</keyword>
<evidence type="ECO:0000256" key="1">
    <source>
        <dbReference type="ARBA" id="ARBA00001954"/>
    </source>
</evidence>
<dbReference type="OrthoDB" id="406634at2759"/>
<comment type="similarity">
    <text evidence="3">Belongs to the gamma-BBH/TMLD family.</text>
</comment>
<keyword evidence="6" id="KW-0223">Dioxygenase</keyword>
<protein>
    <recommendedName>
        <fullName evidence="13">TauD/TfdA-like domain-containing protein</fullName>
    </recommendedName>
</protein>
<dbReference type="SUPFAM" id="SSF51197">
    <property type="entry name" value="Clavaminate synthase-like"/>
    <property type="match status" value="1"/>
</dbReference>
<dbReference type="Proteomes" id="UP000193648">
    <property type="component" value="Unassembled WGS sequence"/>
</dbReference>
<evidence type="ECO:0000256" key="4">
    <source>
        <dbReference type="ARBA" id="ARBA00022723"/>
    </source>
</evidence>
<dbReference type="Pfam" id="PF02668">
    <property type="entry name" value="TauD"/>
    <property type="match status" value="1"/>
</dbReference>
<evidence type="ECO:0000313" key="11">
    <source>
        <dbReference type="EMBL" id="ORZ09716.1"/>
    </source>
</evidence>
<dbReference type="InterPro" id="IPR003819">
    <property type="entry name" value="TauD/TfdA-like"/>
</dbReference>
<evidence type="ECO:0000256" key="3">
    <source>
        <dbReference type="ARBA" id="ARBA00008654"/>
    </source>
</evidence>
<dbReference type="GO" id="GO:0045329">
    <property type="term" value="P:carnitine biosynthetic process"/>
    <property type="evidence" value="ECO:0007669"/>
    <property type="project" value="UniProtKB-KW"/>
</dbReference>
<dbReference type="GO" id="GO:0046872">
    <property type="term" value="F:metal ion binding"/>
    <property type="evidence" value="ECO:0007669"/>
    <property type="project" value="UniProtKB-KW"/>
</dbReference>
<dbReference type="InterPro" id="IPR050411">
    <property type="entry name" value="AlphaKG_dependent_hydroxylases"/>
</dbReference>
<reference evidence="11 12" key="1">
    <citation type="submission" date="2016-07" db="EMBL/GenBank/DDBJ databases">
        <title>Pervasive Adenine N6-methylation of Active Genes in Fungi.</title>
        <authorList>
            <consortium name="DOE Joint Genome Institute"/>
            <person name="Mondo S.J."/>
            <person name="Dannebaum R.O."/>
            <person name="Kuo R.C."/>
            <person name="Labutti K."/>
            <person name="Haridas S."/>
            <person name="Kuo A."/>
            <person name="Salamov A."/>
            <person name="Ahrendt S.R."/>
            <person name="Lipzen A."/>
            <person name="Sullivan W."/>
            <person name="Andreopoulos W.B."/>
            <person name="Clum A."/>
            <person name="Lindquist E."/>
            <person name="Daum C."/>
            <person name="Ramamoorthy G.K."/>
            <person name="Gryganskyi A."/>
            <person name="Culley D."/>
            <person name="Magnuson J.K."/>
            <person name="James T.Y."/>
            <person name="O'Malley M.A."/>
            <person name="Stajich J.E."/>
            <person name="Spatafora J.W."/>
            <person name="Visel A."/>
            <person name="Grigoriev I.V."/>
        </authorList>
    </citation>
    <scope>NUCLEOTIDE SEQUENCE [LARGE SCALE GENOMIC DNA]</scope>
    <source>
        <strain evidence="11 12">NRRL 3116</strain>
    </source>
</reference>
<dbReference type="AlphaFoldDB" id="A0A1Y2GHB7"/>
<dbReference type="InterPro" id="IPR042098">
    <property type="entry name" value="TauD-like_sf"/>
</dbReference>
<evidence type="ECO:0000256" key="5">
    <source>
        <dbReference type="ARBA" id="ARBA00022873"/>
    </source>
</evidence>
<feature type="domain" description="Gamma-butyrobetaine hydroxylase-like N-terminal" evidence="10">
    <location>
        <begin position="92"/>
        <end position="148"/>
    </location>
</feature>
<dbReference type="GO" id="GO:0005739">
    <property type="term" value="C:mitochondrion"/>
    <property type="evidence" value="ECO:0007669"/>
    <property type="project" value="TreeGrafter"/>
</dbReference>
<dbReference type="Gene3D" id="3.30.2020.30">
    <property type="match status" value="1"/>
</dbReference>
<evidence type="ECO:0000256" key="6">
    <source>
        <dbReference type="ARBA" id="ARBA00022964"/>
    </source>
</evidence>
<evidence type="ECO:0000256" key="2">
    <source>
        <dbReference type="ARBA" id="ARBA00001961"/>
    </source>
</evidence>
<dbReference type="CDD" id="cd00250">
    <property type="entry name" value="CAS_like"/>
    <property type="match status" value="1"/>
</dbReference>
<evidence type="ECO:0000313" key="12">
    <source>
        <dbReference type="Proteomes" id="UP000193648"/>
    </source>
</evidence>
<name>A0A1Y2GHB7_9FUNG</name>
<evidence type="ECO:0008006" key="13">
    <source>
        <dbReference type="Google" id="ProtNLM"/>
    </source>
</evidence>
<dbReference type="Pfam" id="PF06155">
    <property type="entry name" value="GBBH-like_N"/>
    <property type="match status" value="1"/>
</dbReference>
<sequence>MLRHSLTRAARAMCSIPIGTSNASVRSAVFSHNVAFNGIRAIHSSPVRFESSFSTNSLDVLPKVDLTANSTSNITITPPQGSAFHRPRQFTTTLNPIWLRDNCPCPECIHPSTRQKLHASSQVPLDMAPASHRVLPEGLEVTWSKGLDDVGDWEEPAKAQPGHKSLYPWDMILGSYGGTPTEHRATTRMNHKPILWDKKMMEEKVLWLNYEEYMNTPEGLYKGLRHLQDYGLFFLKGMPTKDDEVATAAERIGHLRHTFYGRTWDVKSVPNAKNVAYTNLNLGLHMDLLYLEAPPGLQLLHSLENSVPGGTSIFMDSFKAVELLKKEYPEDYEILTKIPNTFHYRNADHHLHYNRTTIVVDPLNDSLTVNYSPPFQGPLELPAEQMATFYRALKRFASYIEQPDLQFRHTMRPGECMVFANRRVLHARTAFDPSKGSRHLKGCYVDLDMFKDKYRTVMAAKEEGKF</sequence>
<dbReference type="GO" id="GO:0016706">
    <property type="term" value="F:2-oxoglutarate-dependent dioxygenase activity"/>
    <property type="evidence" value="ECO:0007669"/>
    <property type="project" value="UniProtKB-ARBA"/>
</dbReference>
<keyword evidence="12" id="KW-1185">Reference proteome</keyword>
<keyword evidence="7" id="KW-0560">Oxidoreductase</keyword>
<dbReference type="GeneID" id="33566875"/>
<keyword evidence="4" id="KW-0479">Metal-binding</keyword>